<dbReference type="InterPro" id="IPR051338">
    <property type="entry name" value="NodU/CmcH_Carbamoyltrnsfr"/>
</dbReference>
<dbReference type="SUPFAM" id="SSF53067">
    <property type="entry name" value="Actin-like ATPase domain"/>
    <property type="match status" value="1"/>
</dbReference>
<proteinExistence type="inferred from homology"/>
<dbReference type="Gene3D" id="3.30.420.40">
    <property type="match status" value="3"/>
</dbReference>
<keyword evidence="5" id="KW-0808">Transferase</keyword>
<comment type="similarity">
    <text evidence="1">Belongs to the NodU/CmcH family.</text>
</comment>
<dbReference type="PANTHER" id="PTHR34847">
    <property type="entry name" value="NODULATION PROTEIN U"/>
    <property type="match status" value="1"/>
</dbReference>
<evidence type="ECO:0000256" key="2">
    <source>
        <dbReference type="SAM" id="MobiDB-lite"/>
    </source>
</evidence>
<dbReference type="Proteomes" id="UP000250166">
    <property type="component" value="Unassembled WGS sequence"/>
</dbReference>
<dbReference type="InterPro" id="IPR043129">
    <property type="entry name" value="ATPase_NBD"/>
</dbReference>
<dbReference type="InterPro" id="IPR038152">
    <property type="entry name" value="Carbam_trans_C_sf"/>
</dbReference>
<accession>A0A2X3BK38</accession>
<gene>
    <name evidence="5" type="ORF">NCTC13102_02002</name>
</gene>
<dbReference type="PANTHER" id="PTHR34847:SF1">
    <property type="entry name" value="NODULATION PROTEIN U"/>
    <property type="match status" value="1"/>
</dbReference>
<feature type="region of interest" description="Disordered" evidence="2">
    <location>
        <begin position="61"/>
        <end position="83"/>
    </location>
</feature>
<feature type="domain" description="Carbamoyltransferase" evidence="3">
    <location>
        <begin position="3"/>
        <end position="44"/>
    </location>
</feature>
<dbReference type="GO" id="GO:0016740">
    <property type="term" value="F:transferase activity"/>
    <property type="evidence" value="ECO:0007669"/>
    <property type="project" value="UniProtKB-KW"/>
</dbReference>
<dbReference type="Pfam" id="PF02543">
    <property type="entry name" value="Carbam_trans_N"/>
    <property type="match status" value="2"/>
</dbReference>
<dbReference type="Gene3D" id="3.90.870.20">
    <property type="entry name" value="Carbamoyltransferase, C-terminal domain"/>
    <property type="match status" value="1"/>
</dbReference>
<evidence type="ECO:0000313" key="5">
    <source>
        <dbReference type="EMBL" id="SQB99676.1"/>
    </source>
</evidence>
<protein>
    <submittedName>
        <fullName evidence="5">Predicted carbamoyl transferase, NodU family</fullName>
    </submittedName>
</protein>
<dbReference type="EMBL" id="UAWL01000006">
    <property type="protein sequence ID" value="SQB99676.1"/>
    <property type="molecule type" value="Genomic_DNA"/>
</dbReference>
<feature type="domain" description="Carbamoyltransferase" evidence="3">
    <location>
        <begin position="111"/>
        <end position="428"/>
    </location>
</feature>
<organism evidence="5 6">
    <name type="scientific">Helicobacter fennelliae</name>
    <dbReference type="NCBI Taxonomy" id="215"/>
    <lineage>
        <taxon>Bacteria</taxon>
        <taxon>Pseudomonadati</taxon>
        <taxon>Campylobacterota</taxon>
        <taxon>Epsilonproteobacteria</taxon>
        <taxon>Campylobacterales</taxon>
        <taxon>Helicobacteraceae</taxon>
        <taxon>Helicobacter</taxon>
    </lineage>
</organism>
<feature type="domain" description="Carbamoyltransferase C-terminal" evidence="4">
    <location>
        <begin position="589"/>
        <end position="778"/>
    </location>
</feature>
<sequence length="799" mass="89494">MFILGISAYYHDSAVCILRDDEILFALQEERLSRKKGDESFPKLALKSALDFLALKCENPIRGGQKSPESSLESNNFSKDSTKANPIKAESINTDSANNFHISQSKSNSTKDSAFSLDSIDYFVFYDKPFLKFERLLETYLTTAPRGFASFIRAIPVWLKEKLFLKETLSRELSALYAELYPHKSKQELKAFKAKVIERLRFSEHHFSHASGAFYPSPFAESAILTIDGVGEWSTTSIAKGEKVREGAKIEILKELHFPHSLGLLYSAFTYYTGFKVNSGEYKVMGLAPYGTPKYAELIKRELIDIKPDGSFRLNMKYFSYTYGLKMTNARFDALFSHLKRDSEGTLTQEHMDLAASIQAVTEEIMLALARTALKVADSKNLCLSGGVALNCVGNGKIYKALKSEGVLEGLWIQPASGDAGSAIGCALGFYYENLREQGVCGGVDYSKNGAVDLSLRGNAKAIQNTESKSQKMDCHADKSARNDVDSIESAMLFKTKINKAREDSNSKICDEKLPQRDSANEAHLGVCRSEAEAMRGDLSRKAELHLADSMRGAYLGLSFNNDEVESALNSLGATYERLPFSQVLERTAKALSEGKVVGWHQGRSEFGPRALGARSILGDARNTTMQKQMNLKIKYRESFRPFAPSVLSEHLSEYFELDCTSPYMLLVAPVAESKRKKISEQEQKLFGIEKLNCIRSEIPSVTHVDYSARIQSVHKETNPRYYALLSEFYKLTNCPVLVNTSFNVRGEPIVCTPEHSFACFMGCEMDMLVIEDFVLYKENQSEANARKYRDLKESYELD</sequence>
<evidence type="ECO:0000259" key="4">
    <source>
        <dbReference type="Pfam" id="PF16861"/>
    </source>
</evidence>
<reference evidence="5 6" key="1">
    <citation type="submission" date="2018-06" db="EMBL/GenBank/DDBJ databases">
        <authorList>
            <consortium name="Pathogen Informatics"/>
            <person name="Doyle S."/>
        </authorList>
    </citation>
    <scope>NUCLEOTIDE SEQUENCE [LARGE SCALE GENOMIC DNA]</scope>
    <source>
        <strain evidence="5 6">NCTC13102</strain>
    </source>
</reference>
<dbReference type="AlphaFoldDB" id="A0A2X3BK38"/>
<dbReference type="Pfam" id="PF16861">
    <property type="entry name" value="Carbam_trans_C"/>
    <property type="match status" value="1"/>
</dbReference>
<feature type="compositionally biased region" description="Polar residues" evidence="2">
    <location>
        <begin position="67"/>
        <end position="79"/>
    </location>
</feature>
<evidence type="ECO:0000313" key="6">
    <source>
        <dbReference type="Proteomes" id="UP000250166"/>
    </source>
</evidence>
<evidence type="ECO:0000259" key="3">
    <source>
        <dbReference type="Pfam" id="PF02543"/>
    </source>
</evidence>
<name>A0A2X3BK38_9HELI</name>
<dbReference type="InterPro" id="IPR003696">
    <property type="entry name" value="Carbtransf_dom"/>
</dbReference>
<evidence type="ECO:0000256" key="1">
    <source>
        <dbReference type="ARBA" id="ARBA00006129"/>
    </source>
</evidence>
<dbReference type="InterPro" id="IPR031730">
    <property type="entry name" value="Carbam_trans_C"/>
</dbReference>
<dbReference type="CDD" id="cd24098">
    <property type="entry name" value="ASKHA_NBD_TobZ_N"/>
    <property type="match status" value="1"/>
</dbReference>